<sequence length="352" mass="39156">MDTDPLQDAPPARYAVESDSEDEIGHSPGSRPDRAAPTYKLVSNLPQGYHGPLMIICGPVARYWLSGFEGQTIGSIQLDETLVVEYWRTNTKRLVAVLTHRLPLGAQHLVAQSILETRGDSEQCAKTIELFAPPNLVQHLAAAIVAECEYLQFPITLLLIPTRHITPPAPSRPIEYSSADDVPPNTITLEAATRAVASVSQASLDQLDWKSHRVGQRSTIFKAQSRAKHLDRGEGIDRLRFEFHLAVCSIRSQKNQCRERLAWSQYLTWSSPYPQRQRRVVVCAEIVGLDERYIATSGLVGSLAPEEIYLLKTGEVPEDDVEATNNGKKRVLTTILVFLPRSHYSYCVCASS</sequence>
<name>L8WT40_THACA</name>
<protein>
    <submittedName>
        <fullName evidence="2">Uncharacterized protein</fullName>
    </submittedName>
</protein>
<accession>L8WT40</accession>
<dbReference type="STRING" id="983506.L8WT40"/>
<evidence type="ECO:0000313" key="2">
    <source>
        <dbReference type="EMBL" id="ELU39554.1"/>
    </source>
</evidence>
<dbReference type="Proteomes" id="UP000011668">
    <property type="component" value="Unassembled WGS sequence"/>
</dbReference>
<gene>
    <name evidence="2" type="ORF">AG1IA_06414</name>
</gene>
<evidence type="ECO:0000313" key="3">
    <source>
        <dbReference type="Proteomes" id="UP000011668"/>
    </source>
</evidence>
<dbReference type="HOGENOM" id="CLU_787960_0_0_1"/>
<feature type="region of interest" description="Disordered" evidence="1">
    <location>
        <begin position="1"/>
        <end position="36"/>
    </location>
</feature>
<dbReference type="AlphaFoldDB" id="L8WT40"/>
<organism evidence="2 3">
    <name type="scientific">Thanatephorus cucumeris (strain AG1-IA)</name>
    <name type="common">Rice sheath blight fungus</name>
    <name type="synonym">Rhizoctonia solani</name>
    <dbReference type="NCBI Taxonomy" id="983506"/>
    <lineage>
        <taxon>Eukaryota</taxon>
        <taxon>Fungi</taxon>
        <taxon>Dikarya</taxon>
        <taxon>Basidiomycota</taxon>
        <taxon>Agaricomycotina</taxon>
        <taxon>Agaricomycetes</taxon>
        <taxon>Cantharellales</taxon>
        <taxon>Ceratobasidiaceae</taxon>
        <taxon>Rhizoctonia</taxon>
        <taxon>Rhizoctonia solani AG-1</taxon>
    </lineage>
</organism>
<keyword evidence="3" id="KW-1185">Reference proteome</keyword>
<comment type="caution">
    <text evidence="2">The sequence shown here is derived from an EMBL/GenBank/DDBJ whole genome shotgun (WGS) entry which is preliminary data.</text>
</comment>
<dbReference type="EMBL" id="AFRT01001724">
    <property type="protein sequence ID" value="ELU39554.1"/>
    <property type="molecule type" value="Genomic_DNA"/>
</dbReference>
<dbReference type="OrthoDB" id="2546621at2759"/>
<evidence type="ECO:0000256" key="1">
    <source>
        <dbReference type="SAM" id="MobiDB-lite"/>
    </source>
</evidence>
<proteinExistence type="predicted"/>
<reference evidence="2 3" key="1">
    <citation type="journal article" date="2013" name="Nat. Commun.">
        <title>The evolution and pathogenic mechanisms of the rice sheath blight pathogen.</title>
        <authorList>
            <person name="Zheng A."/>
            <person name="Lin R."/>
            <person name="Xu L."/>
            <person name="Qin P."/>
            <person name="Tang C."/>
            <person name="Ai P."/>
            <person name="Zhang D."/>
            <person name="Liu Y."/>
            <person name="Sun Z."/>
            <person name="Feng H."/>
            <person name="Wang Y."/>
            <person name="Chen Y."/>
            <person name="Liang X."/>
            <person name="Fu R."/>
            <person name="Li Q."/>
            <person name="Zhang J."/>
            <person name="Yu X."/>
            <person name="Xie Z."/>
            <person name="Ding L."/>
            <person name="Guan P."/>
            <person name="Tang J."/>
            <person name="Liang Y."/>
            <person name="Wang S."/>
            <person name="Deng Q."/>
            <person name="Li S."/>
            <person name="Zhu J."/>
            <person name="Wang L."/>
            <person name="Liu H."/>
            <person name="Li P."/>
        </authorList>
    </citation>
    <scope>NUCLEOTIDE SEQUENCE [LARGE SCALE GENOMIC DNA]</scope>
    <source>
        <strain evidence="3">AG-1 IA</strain>
    </source>
</reference>